<evidence type="ECO:0000256" key="2">
    <source>
        <dbReference type="ARBA" id="ARBA00013807"/>
    </source>
</evidence>
<feature type="compositionally biased region" description="Polar residues" evidence="5">
    <location>
        <begin position="87"/>
        <end position="99"/>
    </location>
</feature>
<dbReference type="GO" id="GO:0000323">
    <property type="term" value="C:lytic vacuole"/>
    <property type="evidence" value="ECO:0007669"/>
    <property type="project" value="TreeGrafter"/>
</dbReference>
<dbReference type="GO" id="GO:0035493">
    <property type="term" value="P:SNARE complex assembly"/>
    <property type="evidence" value="ECO:0007669"/>
    <property type="project" value="TreeGrafter"/>
</dbReference>
<feature type="compositionally biased region" description="Basic and acidic residues" evidence="5">
    <location>
        <begin position="76"/>
        <end position="85"/>
    </location>
</feature>
<dbReference type="GO" id="GO:0032991">
    <property type="term" value="C:protein-containing complex"/>
    <property type="evidence" value="ECO:0007669"/>
    <property type="project" value="UniProtKB-ARBA"/>
</dbReference>
<dbReference type="EMBL" id="JAHFYH010000077">
    <property type="protein sequence ID" value="KAH0215023.1"/>
    <property type="molecule type" value="Genomic_DNA"/>
</dbReference>
<dbReference type="InterPro" id="IPR018791">
    <property type="entry name" value="UV_resistance/autophagy_Atg14"/>
</dbReference>
<keyword evidence="3 4" id="KW-0175">Coiled coil</keyword>
<comment type="similarity">
    <text evidence="1">Belongs to the ATG14 family.</text>
</comment>
<dbReference type="GO" id="GO:0005768">
    <property type="term" value="C:endosome"/>
    <property type="evidence" value="ECO:0007669"/>
    <property type="project" value="TreeGrafter"/>
</dbReference>
<dbReference type="Proteomes" id="UP000767238">
    <property type="component" value="Unassembled WGS sequence"/>
</dbReference>
<dbReference type="AlphaFoldDB" id="A0A9P8K405"/>
<reference evidence="6" key="2">
    <citation type="submission" date="2021-08" db="EMBL/GenBank/DDBJ databases">
        <authorList>
            <person name="Gostincar C."/>
            <person name="Sun X."/>
            <person name="Song Z."/>
            <person name="Gunde-Cimerman N."/>
        </authorList>
    </citation>
    <scope>NUCLEOTIDE SEQUENCE</scope>
    <source>
        <strain evidence="6">EXF-8016</strain>
    </source>
</reference>
<organism evidence="6 7">
    <name type="scientific">Aureobasidium melanogenum</name>
    <name type="common">Aureobasidium pullulans var. melanogenum</name>
    <dbReference type="NCBI Taxonomy" id="46634"/>
    <lineage>
        <taxon>Eukaryota</taxon>
        <taxon>Fungi</taxon>
        <taxon>Dikarya</taxon>
        <taxon>Ascomycota</taxon>
        <taxon>Pezizomycotina</taxon>
        <taxon>Dothideomycetes</taxon>
        <taxon>Dothideomycetidae</taxon>
        <taxon>Dothideales</taxon>
        <taxon>Saccotheciaceae</taxon>
        <taxon>Aureobasidium</taxon>
    </lineage>
</organism>
<evidence type="ECO:0000256" key="5">
    <source>
        <dbReference type="SAM" id="MobiDB-lite"/>
    </source>
</evidence>
<feature type="non-terminal residue" evidence="6">
    <location>
        <position position="590"/>
    </location>
</feature>
<sequence length="590" mass="66501">MPDADSNARRERPWLIPSNRKLRHLQAITLRNLALSHEATRPRRGTIDDDGLPATKKSPAKMLALRDAHSNMIHSKSSDDLRPIHESASSLSPSPTKQRTPPRPSFAKLRRRSTLEWAASTSQQRQRRLENVSAQRMADLFYSIHIPKQQDPIYVSEVAERAMNPNFRNIHLDSTDHPQLSRLDELTLKFWAKSEAMSQYCLLIDMTLSMRSLQFIGKTLSTFHHPFPPNCVIFHLTDGFYTAFTDARVDEPLNPFQDGPAKISNSRTLPTSSFDALLRLSKLDDSVQDALALRKQLASELEQTLQDNKTSLDNKTQLSETTDFLKTIDFATATVKKQLKALEQKRDQKRKALQNRRDLLARDSALRKEILSQVEAGKDTISELTAQHIGLKTSITQQRRRIAHDLSKIYPIAPVPDQSLAFTIRGMHLPNSEALDTATPESLAAALGHVSHVIQLLSLYLGAILPYPCRPRSSTSTILDPISILNTPSATSKAVSDETAARTFPLFMKGAVRFRFEYGVFLLNKDIEILLSTHLGVRVLDIRQTLPNLLYVFYCATAGDEELPARKAGGVRGLMRIKAHERNSTEEERW</sequence>
<gene>
    <name evidence="6" type="ORF">KCV03_g8217</name>
</gene>
<feature type="coiled-coil region" evidence="4">
    <location>
        <begin position="332"/>
        <end position="362"/>
    </location>
</feature>
<feature type="region of interest" description="Disordered" evidence="5">
    <location>
        <begin position="74"/>
        <end position="112"/>
    </location>
</feature>
<evidence type="ECO:0000256" key="4">
    <source>
        <dbReference type="SAM" id="Coils"/>
    </source>
</evidence>
<evidence type="ECO:0000313" key="7">
    <source>
        <dbReference type="Proteomes" id="UP000767238"/>
    </source>
</evidence>
<reference evidence="6" key="1">
    <citation type="journal article" date="2021" name="J Fungi (Basel)">
        <title>Virulence traits and population genomics of the black yeast Aureobasidium melanogenum.</title>
        <authorList>
            <person name="Cernosa A."/>
            <person name="Sun X."/>
            <person name="Gostincar C."/>
            <person name="Fang C."/>
            <person name="Gunde-Cimerman N."/>
            <person name="Song Z."/>
        </authorList>
    </citation>
    <scope>NUCLEOTIDE SEQUENCE</scope>
    <source>
        <strain evidence="6">EXF-8016</strain>
    </source>
</reference>
<evidence type="ECO:0000313" key="6">
    <source>
        <dbReference type="EMBL" id="KAH0215023.1"/>
    </source>
</evidence>
<dbReference type="Pfam" id="PF10186">
    <property type="entry name" value="ATG14"/>
    <property type="match status" value="1"/>
</dbReference>
<dbReference type="OrthoDB" id="72772at2759"/>
<proteinExistence type="inferred from homology"/>
<accession>A0A9P8K405</accession>
<dbReference type="GO" id="GO:0000149">
    <property type="term" value="F:SNARE binding"/>
    <property type="evidence" value="ECO:0007669"/>
    <property type="project" value="TreeGrafter"/>
</dbReference>
<dbReference type="PANTHER" id="PTHR15157:SF5">
    <property type="entry name" value="UV RADIATION RESISTANCE-ASSOCIATED GENE PROTEIN"/>
    <property type="match status" value="1"/>
</dbReference>
<protein>
    <recommendedName>
        <fullName evidence="2">Autophagy-related protein 14</fullName>
    </recommendedName>
</protein>
<name>A0A9P8K405_AURME</name>
<dbReference type="PANTHER" id="PTHR15157">
    <property type="entry name" value="UV RADIATION RESISTANCE-ASSOCIATED GENE PROTEIN"/>
    <property type="match status" value="1"/>
</dbReference>
<evidence type="ECO:0000256" key="1">
    <source>
        <dbReference type="ARBA" id="ARBA00009574"/>
    </source>
</evidence>
<comment type="caution">
    <text evidence="6">The sequence shown here is derived from an EMBL/GenBank/DDBJ whole genome shotgun (WGS) entry which is preliminary data.</text>
</comment>
<evidence type="ECO:0000256" key="3">
    <source>
        <dbReference type="ARBA" id="ARBA00023054"/>
    </source>
</evidence>